<dbReference type="Pfam" id="PF22369">
    <property type="entry name" value="GLMA_2nd"/>
    <property type="match status" value="1"/>
</dbReference>
<dbReference type="InterPro" id="IPR001944">
    <property type="entry name" value="Glycoside_Hdrlase_35"/>
</dbReference>
<dbReference type="GO" id="GO:0005975">
    <property type="term" value="P:carbohydrate metabolic process"/>
    <property type="evidence" value="ECO:0007669"/>
    <property type="project" value="InterPro"/>
</dbReference>
<dbReference type="SUPFAM" id="SSF51445">
    <property type="entry name" value="(Trans)glycosidases"/>
    <property type="match status" value="1"/>
</dbReference>
<evidence type="ECO:0000313" key="7">
    <source>
        <dbReference type="Proteomes" id="UP000432015"/>
    </source>
</evidence>
<dbReference type="Pfam" id="PF01301">
    <property type="entry name" value="Glyco_hydro_35"/>
    <property type="match status" value="1"/>
</dbReference>
<dbReference type="Gene3D" id="3.20.20.80">
    <property type="entry name" value="Glycosidases"/>
    <property type="match status" value="1"/>
</dbReference>
<comment type="similarity">
    <text evidence="1 2">Belongs to the glycosyl hydrolase 35 family.</text>
</comment>
<organism evidence="6 7">
    <name type="scientific">Actinomadura litoris</name>
    <dbReference type="NCBI Taxonomy" id="2678616"/>
    <lineage>
        <taxon>Bacteria</taxon>
        <taxon>Bacillati</taxon>
        <taxon>Actinomycetota</taxon>
        <taxon>Actinomycetes</taxon>
        <taxon>Streptosporangiales</taxon>
        <taxon>Thermomonosporaceae</taxon>
        <taxon>Actinomadura</taxon>
    </lineage>
</organism>
<feature type="domain" description="Glycoside hydrolase 35 catalytic" evidence="4">
    <location>
        <begin position="23"/>
        <end position="187"/>
    </location>
</feature>
<feature type="domain" description="GLMA-like second" evidence="5">
    <location>
        <begin position="481"/>
        <end position="549"/>
    </location>
</feature>
<evidence type="ECO:0000256" key="2">
    <source>
        <dbReference type="RuleBase" id="RU003679"/>
    </source>
</evidence>
<comment type="caution">
    <text evidence="6">The sequence shown here is derived from an EMBL/GenBank/DDBJ whole genome shotgun (WGS) entry which is preliminary data.</text>
</comment>
<reference evidence="6 7" key="1">
    <citation type="submission" date="2019-11" db="EMBL/GenBank/DDBJ databases">
        <authorList>
            <person name="Cao P."/>
        </authorList>
    </citation>
    <scope>NUCLEOTIDE SEQUENCE [LARGE SCALE GENOMIC DNA]</scope>
    <source>
        <strain evidence="6 7">NEAU-AAG5</strain>
    </source>
</reference>
<dbReference type="InterPro" id="IPR017853">
    <property type="entry name" value="GH"/>
</dbReference>
<dbReference type="PANTHER" id="PTHR23421">
    <property type="entry name" value="BETA-GALACTOSIDASE RELATED"/>
    <property type="match status" value="1"/>
</dbReference>
<dbReference type="EMBL" id="WOFH01000007">
    <property type="protein sequence ID" value="MUN39078.1"/>
    <property type="molecule type" value="Genomic_DNA"/>
</dbReference>
<dbReference type="GO" id="GO:0004553">
    <property type="term" value="F:hydrolase activity, hydrolyzing O-glycosyl compounds"/>
    <property type="evidence" value="ECO:0007669"/>
    <property type="project" value="InterPro"/>
</dbReference>
<evidence type="ECO:0000313" key="6">
    <source>
        <dbReference type="EMBL" id="MUN39078.1"/>
    </source>
</evidence>
<gene>
    <name evidence="6" type="ORF">GNZ18_21100</name>
</gene>
<evidence type="ECO:0000259" key="5">
    <source>
        <dbReference type="Pfam" id="PF22369"/>
    </source>
</evidence>
<dbReference type="Proteomes" id="UP000432015">
    <property type="component" value="Unassembled WGS sequence"/>
</dbReference>
<proteinExistence type="inferred from homology"/>
<keyword evidence="7" id="KW-1185">Reference proteome</keyword>
<accession>A0A7K1L3S1</accession>
<evidence type="ECO:0008006" key="8">
    <source>
        <dbReference type="Google" id="ProtNLM"/>
    </source>
</evidence>
<feature type="region of interest" description="Disordered" evidence="3">
    <location>
        <begin position="657"/>
        <end position="690"/>
    </location>
</feature>
<protein>
    <recommendedName>
        <fullName evidence="8">Beta-galactosidase</fullName>
    </recommendedName>
</protein>
<evidence type="ECO:0000256" key="3">
    <source>
        <dbReference type="SAM" id="MobiDB-lite"/>
    </source>
</evidence>
<name>A0A7K1L3S1_9ACTN</name>
<dbReference type="InterPro" id="IPR054746">
    <property type="entry name" value="GLMA-like_second"/>
</dbReference>
<evidence type="ECO:0000256" key="1">
    <source>
        <dbReference type="ARBA" id="ARBA00009809"/>
    </source>
</evidence>
<dbReference type="AlphaFoldDB" id="A0A7K1L3S1"/>
<dbReference type="RefSeq" id="WP_156218255.1">
    <property type="nucleotide sequence ID" value="NZ_WOFH01000007.1"/>
</dbReference>
<evidence type="ECO:0000259" key="4">
    <source>
        <dbReference type="Pfam" id="PF01301"/>
    </source>
</evidence>
<feature type="compositionally biased region" description="Basic and acidic residues" evidence="3">
    <location>
        <begin position="668"/>
        <end position="677"/>
    </location>
</feature>
<dbReference type="InterPro" id="IPR031330">
    <property type="entry name" value="Gly_Hdrlase_35_cat"/>
</dbReference>
<sequence>MSTLPPLADLLPVPDGRVPILAEYPYYRALPEAWGGNLRALRSLGADVVTAYVPWRLHELGPDPDDPDGGFLYDFHGESHPQRDLVGFIRLAAREGLLVMLKPGPYVHGEVRLGGLPDRVTVLPARRTADGRALTEERLPIPSGYGDAFAREAAGWLRVVRERVVEPHAAPDGPVAALQIGNEGVYGEINRPMDGEDFSEAALRRHAAWAAEPASPDVLTGSGIATDPSLRERWARWSGVGVRGVLEGYRDALGTSVPIVLNLPLPGAVGPLREPEAWVARSVHALPDGVGATSTSWTGNPSSCDGALASLWLGMRLHRTDTLEDNWGFTWTDASYATPGVPLYNAMLGLAFGSSVVSVYTACTTRHWGPEIAPDEEALRAEGENVALYAPPYCPGAPLDESGALNPNASALRLLDTFSAWAGGALRRSRPGPGARLVVDAEAVVETAWPGGPDAAPASAAVAASVRWMLERGVEVDVADVADLADLADAAPGGTGPLLVVGGRAMSRAVQRNLAELVRGGRRCVVVGPVPERDESGVPCGLLGEALSAAPGGTRAVPASGDLDTSAGAVLAALRSLDAAEPVVEGGGVLVLRRRDADSGADVVYLFSRCDTAREVGDVLGAGVTVRLAARGAAVLVAEAGELRSFLVHAGAAEHGEPTLLTPGAGEPELKIGDHGAGRRTPSGWELRGE</sequence>